<dbReference type="RefSeq" id="XP_002895962.1">
    <property type="nucleotide sequence ID" value="XM_002895916.1"/>
</dbReference>
<dbReference type="GO" id="GO:0003723">
    <property type="term" value="F:RNA binding"/>
    <property type="evidence" value="ECO:0007669"/>
    <property type="project" value="InterPro"/>
</dbReference>
<dbReference type="GeneID" id="9470009"/>
<dbReference type="OMA" id="NGPNESM"/>
<evidence type="ECO:0000313" key="4">
    <source>
        <dbReference type="Proteomes" id="UP000006643"/>
    </source>
</evidence>
<sequence>MLSSAVSSLSGMEFMDIKVVKSTGEAQGVAFVKFDSETNATQAALRLHQMELPLGSGKFLQAIVILAPSLFTTTHGSSSNGPNESMRLNRTADEHVVTGSSEDVDLRAVEARFARLMRSTEHPYTREGSYVHHYSSMPSPRGAAPSDQLLPMASDVYQPTLSNEFPSSLGAHPGVEYYPMHLLMYPPPPPFQPYANFGRQGNYHQLPHHQGFGGNLSGWMEAGPYYQGGVPQYSLSCAPEQEMMFSAPANGSNEARVSDSFAAPPKPHSSRSSSEQIDIDDGNSSCSSQTSFSIHVSTREPLELVTLVSALQDYPGVVSFAKDDAVGPGLSGYMMEFRNEALAHEALHKLDGSLCGGQKLRAVKATSSRHRGGGGGSKARTGSGRRKRQRVDPRSRK</sequence>
<dbReference type="eggNOG" id="ENOG502RZKZ">
    <property type="taxonomic scope" value="Eukaryota"/>
</dbReference>
<feature type="domain" description="RRM" evidence="2">
    <location>
        <begin position="15"/>
        <end position="52"/>
    </location>
</feature>
<evidence type="ECO:0000259" key="2">
    <source>
        <dbReference type="Pfam" id="PF00076"/>
    </source>
</evidence>
<feature type="region of interest" description="Disordered" evidence="1">
    <location>
        <begin position="250"/>
        <end position="288"/>
    </location>
</feature>
<dbReference type="SUPFAM" id="SSF54928">
    <property type="entry name" value="RNA-binding domain, RBD"/>
    <property type="match status" value="1"/>
</dbReference>
<dbReference type="AlphaFoldDB" id="D0P157"/>
<dbReference type="STRING" id="403677.D0P157"/>
<proteinExistence type="predicted"/>
<feature type="compositionally biased region" description="Polar residues" evidence="1">
    <location>
        <begin position="270"/>
        <end position="288"/>
    </location>
</feature>
<dbReference type="InterPro" id="IPR035979">
    <property type="entry name" value="RBD_domain_sf"/>
</dbReference>
<keyword evidence="4" id="KW-1185">Reference proteome</keyword>
<dbReference type="EMBL" id="DS028238">
    <property type="protein sequence ID" value="EEY54078.1"/>
    <property type="molecule type" value="Genomic_DNA"/>
</dbReference>
<protein>
    <recommendedName>
        <fullName evidence="2">RRM domain-containing protein</fullName>
    </recommendedName>
</protein>
<accession>D0P157</accession>
<dbReference type="KEGG" id="pif:PITG_19746"/>
<dbReference type="OrthoDB" id="439808at2759"/>
<dbReference type="InParanoid" id="D0P157"/>
<dbReference type="InterPro" id="IPR000504">
    <property type="entry name" value="RRM_dom"/>
</dbReference>
<dbReference type="HOGENOM" id="CLU_822519_0_0_1"/>
<gene>
    <name evidence="3" type="ORF">PITG_19746</name>
</gene>
<reference evidence="4" key="1">
    <citation type="journal article" date="2009" name="Nature">
        <title>Genome sequence and analysis of the Irish potato famine pathogen Phytophthora infestans.</title>
        <authorList>
            <consortium name="The Broad Institute Genome Sequencing Platform"/>
            <person name="Haas B.J."/>
            <person name="Kamoun S."/>
            <person name="Zody M.C."/>
            <person name="Jiang R.H."/>
            <person name="Handsaker R.E."/>
            <person name="Cano L.M."/>
            <person name="Grabherr M."/>
            <person name="Kodira C.D."/>
            <person name="Raffaele S."/>
            <person name="Torto-Alalibo T."/>
            <person name="Bozkurt T.O."/>
            <person name="Ah-Fong A.M."/>
            <person name="Alvarado L."/>
            <person name="Anderson V.L."/>
            <person name="Armstrong M.R."/>
            <person name="Avrova A."/>
            <person name="Baxter L."/>
            <person name="Beynon J."/>
            <person name="Boevink P.C."/>
            <person name="Bollmann S.R."/>
            <person name="Bos J.I."/>
            <person name="Bulone V."/>
            <person name="Cai G."/>
            <person name="Cakir C."/>
            <person name="Carrington J.C."/>
            <person name="Chawner M."/>
            <person name="Conti L."/>
            <person name="Costanzo S."/>
            <person name="Ewan R."/>
            <person name="Fahlgren N."/>
            <person name="Fischbach M.A."/>
            <person name="Fugelstad J."/>
            <person name="Gilroy E.M."/>
            <person name="Gnerre S."/>
            <person name="Green P.J."/>
            <person name="Grenville-Briggs L.J."/>
            <person name="Griffith J."/>
            <person name="Grunwald N.J."/>
            <person name="Horn K."/>
            <person name="Horner N.R."/>
            <person name="Hu C.H."/>
            <person name="Huitema E."/>
            <person name="Jeong D.H."/>
            <person name="Jones A.M."/>
            <person name="Jones J.D."/>
            <person name="Jones R.W."/>
            <person name="Karlsson E.K."/>
            <person name="Kunjeti S.G."/>
            <person name="Lamour K."/>
            <person name="Liu Z."/>
            <person name="Ma L."/>
            <person name="Maclean D."/>
            <person name="Chibucos M.C."/>
            <person name="McDonald H."/>
            <person name="McWalters J."/>
            <person name="Meijer H.J."/>
            <person name="Morgan W."/>
            <person name="Morris P.F."/>
            <person name="Munro C.A."/>
            <person name="O'Neill K."/>
            <person name="Ospina-Giraldo M."/>
            <person name="Pinzon A."/>
            <person name="Pritchard L."/>
            <person name="Ramsahoye B."/>
            <person name="Ren Q."/>
            <person name="Restrepo S."/>
            <person name="Roy S."/>
            <person name="Sadanandom A."/>
            <person name="Savidor A."/>
            <person name="Schornack S."/>
            <person name="Schwartz D.C."/>
            <person name="Schumann U.D."/>
            <person name="Schwessinger B."/>
            <person name="Seyer L."/>
            <person name="Sharpe T."/>
            <person name="Silvar C."/>
            <person name="Song J."/>
            <person name="Studholme D.J."/>
            <person name="Sykes S."/>
            <person name="Thines M."/>
            <person name="van de Vondervoort P.J."/>
            <person name="Phuntumart V."/>
            <person name="Wawra S."/>
            <person name="Weide R."/>
            <person name="Win J."/>
            <person name="Young C."/>
            <person name="Zhou S."/>
            <person name="Fry W."/>
            <person name="Meyers B.C."/>
            <person name="van West P."/>
            <person name="Ristaino J."/>
            <person name="Govers F."/>
            <person name="Birch P.R."/>
            <person name="Whisson S.C."/>
            <person name="Judelson H.S."/>
            <person name="Nusbaum C."/>
        </authorList>
    </citation>
    <scope>NUCLEOTIDE SEQUENCE [LARGE SCALE GENOMIC DNA]</scope>
    <source>
        <strain evidence="4">T30-4</strain>
    </source>
</reference>
<dbReference type="VEuPathDB" id="FungiDB:PITG_19746"/>
<evidence type="ECO:0000256" key="1">
    <source>
        <dbReference type="SAM" id="MobiDB-lite"/>
    </source>
</evidence>
<organism evidence="3 4">
    <name type="scientific">Phytophthora infestans (strain T30-4)</name>
    <name type="common">Potato late blight agent</name>
    <dbReference type="NCBI Taxonomy" id="403677"/>
    <lineage>
        <taxon>Eukaryota</taxon>
        <taxon>Sar</taxon>
        <taxon>Stramenopiles</taxon>
        <taxon>Oomycota</taxon>
        <taxon>Peronosporomycetes</taxon>
        <taxon>Peronosporales</taxon>
        <taxon>Peronosporaceae</taxon>
        <taxon>Phytophthora</taxon>
    </lineage>
</organism>
<dbReference type="Pfam" id="PF00076">
    <property type="entry name" value="RRM_1"/>
    <property type="match status" value="1"/>
</dbReference>
<feature type="region of interest" description="Disordered" evidence="1">
    <location>
        <begin position="363"/>
        <end position="397"/>
    </location>
</feature>
<evidence type="ECO:0000313" key="3">
    <source>
        <dbReference type="EMBL" id="EEY54078.1"/>
    </source>
</evidence>
<name>D0P157_PHYIT</name>
<dbReference type="Proteomes" id="UP000006643">
    <property type="component" value="Unassembled WGS sequence"/>
</dbReference>